<dbReference type="EMBL" id="JACAZF010000017">
    <property type="protein sequence ID" value="KAF7289194.1"/>
    <property type="molecule type" value="Genomic_DNA"/>
</dbReference>
<protein>
    <submittedName>
        <fullName evidence="2">Uncharacterized protein</fullName>
    </submittedName>
</protein>
<sequence length="456" mass="49576">MQLASHGARAAARQAPSGARGLHVPPAFRLPRTTLSQRLLTQTRTLLSRFVGHLTAPGIGTNTASVARSFHAANPSIHQRLSFGARHALSRPLQPTFLPRAPVVQRTVAQVGLGTARKFSTGQPIFQHLAENVPVVGRAFYEADWDLKMRQEMNAMRLPSKKSSTKKTNEMAKPLSKPKTIIADKQDEMEIYFATPVIPAITTYLLVPLAPTPTSRAPLPEFPAGRLPLRSLLDIHDSHETHSLRVSSLFHRLDIADVWTRGAVCSAYSSSSGPDGVCTVLKIEFVGWSKAAVRGVIGESGTGWCILEEHIGQLPVDDDEELSETSSILSIDVYSESPVSLVSPPPEPVSDPTHSLVLPTLDFSSSFRGSWLASSAIATPEFEYSHSNNSSEWSDVSPVSETEWFSNNDNNPWLSSENLSDGSDSSSSSWLGFSADFGRRQAEVRGVPEPMESAFA</sequence>
<dbReference type="GeneID" id="59352740"/>
<gene>
    <name evidence="2" type="ORF">MIND_01380600</name>
</gene>
<evidence type="ECO:0000313" key="3">
    <source>
        <dbReference type="Proteomes" id="UP000636479"/>
    </source>
</evidence>
<comment type="caution">
    <text evidence="2">The sequence shown here is derived from an EMBL/GenBank/DDBJ whole genome shotgun (WGS) entry which is preliminary data.</text>
</comment>
<feature type="region of interest" description="Disordered" evidence="1">
    <location>
        <begin position="1"/>
        <end position="26"/>
    </location>
</feature>
<reference evidence="2" key="1">
    <citation type="submission" date="2020-05" db="EMBL/GenBank/DDBJ databases">
        <title>Mycena genomes resolve the evolution of fungal bioluminescence.</title>
        <authorList>
            <person name="Tsai I.J."/>
        </authorList>
    </citation>
    <scope>NUCLEOTIDE SEQUENCE</scope>
    <source>
        <strain evidence="2">171206Taipei</strain>
    </source>
</reference>
<evidence type="ECO:0000313" key="2">
    <source>
        <dbReference type="EMBL" id="KAF7289194.1"/>
    </source>
</evidence>
<accession>A0A8H6VUY2</accession>
<dbReference type="OrthoDB" id="2585251at2759"/>
<name>A0A8H6VUY2_9AGAR</name>
<evidence type="ECO:0000256" key="1">
    <source>
        <dbReference type="SAM" id="MobiDB-lite"/>
    </source>
</evidence>
<organism evidence="2 3">
    <name type="scientific">Mycena indigotica</name>
    <dbReference type="NCBI Taxonomy" id="2126181"/>
    <lineage>
        <taxon>Eukaryota</taxon>
        <taxon>Fungi</taxon>
        <taxon>Dikarya</taxon>
        <taxon>Basidiomycota</taxon>
        <taxon>Agaricomycotina</taxon>
        <taxon>Agaricomycetes</taxon>
        <taxon>Agaricomycetidae</taxon>
        <taxon>Agaricales</taxon>
        <taxon>Marasmiineae</taxon>
        <taxon>Mycenaceae</taxon>
        <taxon>Mycena</taxon>
    </lineage>
</organism>
<proteinExistence type="predicted"/>
<feature type="compositionally biased region" description="Low complexity" evidence="1">
    <location>
        <begin position="1"/>
        <end position="21"/>
    </location>
</feature>
<dbReference type="Proteomes" id="UP000636479">
    <property type="component" value="Unassembled WGS sequence"/>
</dbReference>
<keyword evidence="3" id="KW-1185">Reference proteome</keyword>
<dbReference type="RefSeq" id="XP_037213225.1">
    <property type="nucleotide sequence ID" value="XM_037370224.1"/>
</dbReference>
<dbReference type="AlphaFoldDB" id="A0A8H6VUY2"/>